<comment type="caution">
    <text evidence="1">The sequence shown here is derived from an EMBL/GenBank/DDBJ whole genome shotgun (WGS) entry which is preliminary data.</text>
</comment>
<dbReference type="EMBL" id="JAFKCU010000002">
    <property type="protein sequence ID" value="MBN7815209.1"/>
    <property type="molecule type" value="Genomic_DNA"/>
</dbReference>
<dbReference type="RefSeq" id="WP_206585897.1">
    <property type="nucleotide sequence ID" value="NZ_JAFKCU010000002.1"/>
</dbReference>
<gene>
    <name evidence="1" type="ORF">J0A69_07215</name>
</gene>
<sequence>MDSILVNPKNEKELNFLIELLGKLGTKYKMLTSEEKEDLGLSHLMVKVDRMKEVPKEEVLKKLLENEN</sequence>
<organism evidence="1 2">
    <name type="scientific">Algoriphagus pacificus</name>
    <dbReference type="NCBI Taxonomy" id="2811234"/>
    <lineage>
        <taxon>Bacteria</taxon>
        <taxon>Pseudomonadati</taxon>
        <taxon>Bacteroidota</taxon>
        <taxon>Cytophagia</taxon>
        <taxon>Cytophagales</taxon>
        <taxon>Cyclobacteriaceae</taxon>
        <taxon>Algoriphagus</taxon>
    </lineage>
</organism>
<accession>A0ABS3CDM0</accession>
<protein>
    <submittedName>
        <fullName evidence="1">Uncharacterized protein</fullName>
    </submittedName>
</protein>
<reference evidence="1 2" key="1">
    <citation type="submission" date="2021-03" db="EMBL/GenBank/DDBJ databases">
        <title>novel species isolated from a fishpond in China.</title>
        <authorList>
            <person name="Lu H."/>
            <person name="Cai Z."/>
        </authorList>
    </citation>
    <scope>NUCLEOTIDE SEQUENCE [LARGE SCALE GENOMIC DNA]</scope>
    <source>
        <strain evidence="1 2">YJ13C</strain>
    </source>
</reference>
<name>A0ABS3CDM0_9BACT</name>
<evidence type="ECO:0000313" key="1">
    <source>
        <dbReference type="EMBL" id="MBN7815209.1"/>
    </source>
</evidence>
<evidence type="ECO:0000313" key="2">
    <source>
        <dbReference type="Proteomes" id="UP000664480"/>
    </source>
</evidence>
<proteinExistence type="predicted"/>
<keyword evidence="2" id="KW-1185">Reference proteome</keyword>
<dbReference type="Proteomes" id="UP000664480">
    <property type="component" value="Unassembled WGS sequence"/>
</dbReference>